<reference evidence="3 4" key="1">
    <citation type="submission" date="2024-03" db="EMBL/GenBank/DDBJ databases">
        <authorList>
            <person name="Martinez-Hernandez J."/>
        </authorList>
    </citation>
    <scope>NUCLEOTIDE SEQUENCE [LARGE SCALE GENOMIC DNA]</scope>
</reference>
<comment type="caution">
    <text evidence="3">The sequence shown here is derived from an EMBL/GenBank/DDBJ whole genome shotgun (WGS) entry which is preliminary data.</text>
</comment>
<proteinExistence type="predicted"/>
<keyword evidence="2" id="KW-1133">Transmembrane helix</keyword>
<dbReference type="Proteomes" id="UP001497480">
    <property type="component" value="Unassembled WGS sequence"/>
</dbReference>
<accession>A0AAV1WIZ0</accession>
<protein>
    <submittedName>
        <fullName evidence="3">Uncharacterized protein</fullName>
    </submittedName>
</protein>
<gene>
    <name evidence="3" type="ORF">LLUT_LOCUS10364</name>
</gene>
<feature type="region of interest" description="Disordered" evidence="1">
    <location>
        <begin position="16"/>
        <end position="67"/>
    </location>
</feature>
<name>A0AAV1WIZ0_LUPLU</name>
<keyword evidence="2" id="KW-0812">Transmembrane</keyword>
<keyword evidence="2" id="KW-0472">Membrane</keyword>
<feature type="region of interest" description="Disordered" evidence="1">
    <location>
        <begin position="114"/>
        <end position="139"/>
    </location>
</feature>
<dbReference type="AlphaFoldDB" id="A0AAV1WIZ0"/>
<keyword evidence="4" id="KW-1185">Reference proteome</keyword>
<dbReference type="EMBL" id="CAXHTB010000007">
    <property type="protein sequence ID" value="CAL0309304.1"/>
    <property type="molecule type" value="Genomic_DNA"/>
</dbReference>
<sequence length="139" mass="15265">MSDFQFLIRLFFTMSENKPKTPNPVPPPSSSSSTSSSSSSSNGNEKNGSLNRMKYSMGQINPRETVNPDAATLKDQWRYAIREYSKWYSHAWGTAIFAGLTFFALGWVIKGENPISSFHSSPPPPSSESSSDAAEKSTS</sequence>
<evidence type="ECO:0000256" key="2">
    <source>
        <dbReference type="SAM" id="Phobius"/>
    </source>
</evidence>
<feature type="transmembrane region" description="Helical" evidence="2">
    <location>
        <begin position="87"/>
        <end position="109"/>
    </location>
</feature>
<evidence type="ECO:0000256" key="1">
    <source>
        <dbReference type="SAM" id="MobiDB-lite"/>
    </source>
</evidence>
<evidence type="ECO:0000313" key="4">
    <source>
        <dbReference type="Proteomes" id="UP001497480"/>
    </source>
</evidence>
<evidence type="ECO:0000313" key="3">
    <source>
        <dbReference type="EMBL" id="CAL0309304.1"/>
    </source>
</evidence>
<organism evidence="3 4">
    <name type="scientific">Lupinus luteus</name>
    <name type="common">European yellow lupine</name>
    <dbReference type="NCBI Taxonomy" id="3873"/>
    <lineage>
        <taxon>Eukaryota</taxon>
        <taxon>Viridiplantae</taxon>
        <taxon>Streptophyta</taxon>
        <taxon>Embryophyta</taxon>
        <taxon>Tracheophyta</taxon>
        <taxon>Spermatophyta</taxon>
        <taxon>Magnoliopsida</taxon>
        <taxon>eudicotyledons</taxon>
        <taxon>Gunneridae</taxon>
        <taxon>Pentapetalae</taxon>
        <taxon>rosids</taxon>
        <taxon>fabids</taxon>
        <taxon>Fabales</taxon>
        <taxon>Fabaceae</taxon>
        <taxon>Papilionoideae</taxon>
        <taxon>50 kb inversion clade</taxon>
        <taxon>genistoids sensu lato</taxon>
        <taxon>core genistoids</taxon>
        <taxon>Genisteae</taxon>
        <taxon>Lupinus</taxon>
    </lineage>
</organism>
<dbReference type="PANTHER" id="PTHR37186">
    <property type="entry name" value="OS06G0524500 PROTEIN"/>
    <property type="match status" value="1"/>
</dbReference>
<feature type="compositionally biased region" description="Low complexity" evidence="1">
    <location>
        <begin position="30"/>
        <end position="49"/>
    </location>
</feature>
<dbReference type="PANTHER" id="PTHR37186:SF1">
    <property type="entry name" value="OS06G0524500 PROTEIN"/>
    <property type="match status" value="1"/>
</dbReference>